<dbReference type="SUPFAM" id="SSF51556">
    <property type="entry name" value="Metallo-dependent hydrolases"/>
    <property type="match status" value="1"/>
</dbReference>
<keyword evidence="3" id="KW-0378">Hydrolase</keyword>
<dbReference type="KEGG" id="bfm:BP422_24855"/>
<dbReference type="RefSeq" id="WP_088910083.1">
    <property type="nucleotide sequence ID" value="NZ_CP018145.1"/>
</dbReference>
<organism evidence="3 4">
    <name type="scientific">Brevibacillus formosus</name>
    <dbReference type="NCBI Taxonomy" id="54913"/>
    <lineage>
        <taxon>Bacteria</taxon>
        <taxon>Bacillati</taxon>
        <taxon>Bacillota</taxon>
        <taxon>Bacilli</taxon>
        <taxon>Bacillales</taxon>
        <taxon>Paenibacillaceae</taxon>
        <taxon>Brevibacillus</taxon>
    </lineage>
</organism>
<dbReference type="GO" id="GO:0019748">
    <property type="term" value="P:secondary metabolic process"/>
    <property type="evidence" value="ECO:0007669"/>
    <property type="project" value="TreeGrafter"/>
</dbReference>
<gene>
    <name evidence="3" type="ORF">BP422_24855</name>
</gene>
<dbReference type="PANTHER" id="PTHR21240">
    <property type="entry name" value="2-AMINO-3-CARBOXYLMUCONATE-6-SEMIALDEHYDE DECARBOXYLASE"/>
    <property type="match status" value="1"/>
</dbReference>
<reference evidence="3 4" key="1">
    <citation type="submission" date="2016-11" db="EMBL/GenBank/DDBJ databases">
        <authorList>
            <person name="Jaros S."/>
            <person name="Januszkiewicz K."/>
            <person name="Wedrychowicz H."/>
        </authorList>
    </citation>
    <scope>NUCLEOTIDE SEQUENCE [LARGE SCALE GENOMIC DNA]</scope>
    <source>
        <strain evidence="3 4">NF2</strain>
    </source>
</reference>
<dbReference type="AlphaFoldDB" id="A0A220MN74"/>
<dbReference type="PANTHER" id="PTHR21240:SF28">
    <property type="entry name" value="ISO-OROTATE DECARBOXYLASE (EUROFUNG)"/>
    <property type="match status" value="1"/>
</dbReference>
<sequence>MIIDSHSHVHSSVESHLNIMDESNIDKTILFSTLVHPEKSESYSEFVEEMGKLSNILANRINSSEARIKAMDELIRTVRQYPDRFIGFGSVPLGFSETETMEWVETKIVNNGLRGFGEFTLGSGQIGLLDPVFKAANEWRGLPIWVHTFEPLKMVDIRDLAYLVQKNPNVPVIFGHLGGLNWLDTINLTKDIDNAYLDTSAVYTVFALTLAMKELPDRTLFSSDHPYGDPYLAKIAVQRCAPSTEVERRVLGETIAELLEI</sequence>
<dbReference type="InterPro" id="IPR032466">
    <property type="entry name" value="Metal_Hydrolase"/>
</dbReference>
<evidence type="ECO:0000256" key="1">
    <source>
        <dbReference type="ARBA" id="ARBA00023239"/>
    </source>
</evidence>
<dbReference type="Proteomes" id="UP000197781">
    <property type="component" value="Chromosome"/>
</dbReference>
<feature type="domain" description="Amidohydrolase-related" evidence="2">
    <location>
        <begin position="71"/>
        <end position="260"/>
    </location>
</feature>
<dbReference type="Gene3D" id="3.20.20.140">
    <property type="entry name" value="Metal-dependent hydrolases"/>
    <property type="match status" value="1"/>
</dbReference>
<evidence type="ECO:0000313" key="4">
    <source>
        <dbReference type="Proteomes" id="UP000197781"/>
    </source>
</evidence>
<proteinExistence type="predicted"/>
<dbReference type="GO" id="GO:0016831">
    <property type="term" value="F:carboxy-lyase activity"/>
    <property type="evidence" value="ECO:0007669"/>
    <property type="project" value="InterPro"/>
</dbReference>
<keyword evidence="1" id="KW-0456">Lyase</keyword>
<dbReference type="GO" id="GO:0005737">
    <property type="term" value="C:cytoplasm"/>
    <property type="evidence" value="ECO:0007669"/>
    <property type="project" value="TreeGrafter"/>
</dbReference>
<dbReference type="EMBL" id="CP018145">
    <property type="protein sequence ID" value="ASJ56508.1"/>
    <property type="molecule type" value="Genomic_DNA"/>
</dbReference>
<evidence type="ECO:0000313" key="3">
    <source>
        <dbReference type="EMBL" id="ASJ56508.1"/>
    </source>
</evidence>
<dbReference type="Pfam" id="PF04909">
    <property type="entry name" value="Amidohydro_2"/>
    <property type="match status" value="1"/>
</dbReference>
<dbReference type="GO" id="GO:0016787">
    <property type="term" value="F:hydrolase activity"/>
    <property type="evidence" value="ECO:0007669"/>
    <property type="project" value="UniProtKB-KW"/>
</dbReference>
<dbReference type="InterPro" id="IPR032465">
    <property type="entry name" value="ACMSD"/>
</dbReference>
<evidence type="ECO:0000259" key="2">
    <source>
        <dbReference type="Pfam" id="PF04909"/>
    </source>
</evidence>
<protein>
    <submittedName>
        <fullName evidence="3">Amidohydrolase</fullName>
    </submittedName>
</protein>
<dbReference type="InterPro" id="IPR006680">
    <property type="entry name" value="Amidohydro-rel"/>
</dbReference>
<accession>A0A220MN74</accession>
<name>A0A220MN74_9BACL</name>